<feature type="transmembrane region" description="Helical" evidence="1">
    <location>
        <begin position="104"/>
        <end position="123"/>
    </location>
</feature>
<reference evidence="2 3" key="1">
    <citation type="submission" date="2020-02" db="EMBL/GenBank/DDBJ databases">
        <title>Characterization of phylogenetic diversity of novel bifidobacterial species isolated in Czech ZOOs.</title>
        <authorList>
            <person name="Lugli G.A."/>
            <person name="Vera N.B."/>
            <person name="Ventura M."/>
        </authorList>
    </citation>
    <scope>NUCLEOTIDE SEQUENCE [LARGE SCALE GENOMIC DNA]</scope>
    <source>
        <strain evidence="2 3">DSM 109957</strain>
    </source>
</reference>
<comment type="caution">
    <text evidence="2">The sequence shown here is derived from an EMBL/GenBank/DDBJ whole genome shotgun (WGS) entry which is preliminary data.</text>
</comment>
<proteinExistence type="predicted"/>
<evidence type="ECO:0000313" key="3">
    <source>
        <dbReference type="Proteomes" id="UP000532194"/>
    </source>
</evidence>
<dbReference type="RefSeq" id="WP_169171225.1">
    <property type="nucleotide sequence ID" value="NZ_JAAIII010000001.1"/>
</dbReference>
<keyword evidence="1" id="KW-0812">Transmembrane</keyword>
<sequence>MNQLLNLPLFQLLIALVLYLAYLAYVMLGGMRKRKAGLRRFIIMIVVLFWGLTQAYDGVHTEAEILDLALITAIALVKAWYLGHKKMVEQIDGVYYIWHDMSYVRAWFMFFVGKIILTAAVGYCTHITMPIWHIVFYFCVYFTLRSAIIVYLHPQAFLRSRR</sequence>
<feature type="transmembrane region" description="Helical" evidence="1">
    <location>
        <begin position="41"/>
        <end position="59"/>
    </location>
</feature>
<name>A0A7Y0EMX8_9BIFI</name>
<evidence type="ECO:0000256" key="1">
    <source>
        <dbReference type="SAM" id="Phobius"/>
    </source>
</evidence>
<evidence type="ECO:0000313" key="2">
    <source>
        <dbReference type="EMBL" id="NMM93186.1"/>
    </source>
</evidence>
<feature type="transmembrane region" description="Helical" evidence="1">
    <location>
        <begin position="65"/>
        <end position="83"/>
    </location>
</feature>
<dbReference type="Proteomes" id="UP000532194">
    <property type="component" value="Unassembled WGS sequence"/>
</dbReference>
<dbReference type="EMBL" id="JAAIII010000001">
    <property type="protein sequence ID" value="NMM93186.1"/>
    <property type="molecule type" value="Genomic_DNA"/>
</dbReference>
<keyword evidence="1" id="KW-1133">Transmembrane helix</keyword>
<feature type="transmembrane region" description="Helical" evidence="1">
    <location>
        <begin position="129"/>
        <end position="152"/>
    </location>
</feature>
<keyword evidence="3" id="KW-1185">Reference proteome</keyword>
<feature type="transmembrane region" description="Helical" evidence="1">
    <location>
        <begin position="12"/>
        <end position="29"/>
    </location>
</feature>
<gene>
    <name evidence="2" type="ORF">G1C95_0371</name>
</gene>
<organism evidence="2 3">
    <name type="scientific">Bifidobacterium oedipodis</name>
    <dbReference type="NCBI Taxonomy" id="2675322"/>
    <lineage>
        <taxon>Bacteria</taxon>
        <taxon>Bacillati</taxon>
        <taxon>Actinomycetota</taxon>
        <taxon>Actinomycetes</taxon>
        <taxon>Bifidobacteriales</taxon>
        <taxon>Bifidobacteriaceae</taxon>
        <taxon>Bifidobacterium</taxon>
    </lineage>
</organism>
<accession>A0A7Y0EMX8</accession>
<protein>
    <submittedName>
        <fullName evidence="2">Uncharacterized protein</fullName>
    </submittedName>
</protein>
<dbReference type="AlphaFoldDB" id="A0A7Y0EMX8"/>
<keyword evidence="1" id="KW-0472">Membrane</keyword>